<dbReference type="EMBL" id="CABIKO010000447">
    <property type="protein sequence ID" value="VVA36360.1"/>
    <property type="molecule type" value="Genomic_DNA"/>
</dbReference>
<dbReference type="InParanoid" id="A0A5E4G9T3"/>
<organism evidence="2 3">
    <name type="scientific">Prunus dulcis</name>
    <name type="common">Almond</name>
    <name type="synonym">Amygdalus dulcis</name>
    <dbReference type="NCBI Taxonomy" id="3755"/>
    <lineage>
        <taxon>Eukaryota</taxon>
        <taxon>Viridiplantae</taxon>
        <taxon>Streptophyta</taxon>
        <taxon>Embryophyta</taxon>
        <taxon>Tracheophyta</taxon>
        <taxon>Spermatophyta</taxon>
        <taxon>Magnoliopsida</taxon>
        <taxon>eudicotyledons</taxon>
        <taxon>Gunneridae</taxon>
        <taxon>Pentapetalae</taxon>
        <taxon>rosids</taxon>
        <taxon>fabids</taxon>
        <taxon>Rosales</taxon>
        <taxon>Rosaceae</taxon>
        <taxon>Amygdaloideae</taxon>
        <taxon>Amygdaleae</taxon>
        <taxon>Prunus</taxon>
    </lineage>
</organism>
<accession>A0A5E4G9T3</accession>
<name>A0A5E4G9T3_PRUDU</name>
<evidence type="ECO:0000313" key="2">
    <source>
        <dbReference type="EMBL" id="VVA36360.1"/>
    </source>
</evidence>
<evidence type="ECO:0000259" key="1">
    <source>
        <dbReference type="Pfam" id="PF07727"/>
    </source>
</evidence>
<evidence type="ECO:0000313" key="3">
    <source>
        <dbReference type="Proteomes" id="UP000327085"/>
    </source>
</evidence>
<proteinExistence type="predicted"/>
<feature type="non-terminal residue" evidence="2">
    <location>
        <position position="1"/>
    </location>
</feature>
<sequence>LADIPVPNSVTEALEDPKWKKAMNEEMRALQKNGTWELVPLPHGKKTMGCRWIYIVKLKEDGSIERYKARLVAKG</sequence>
<dbReference type="AlphaFoldDB" id="A0A5E4G9T3"/>
<protein>
    <submittedName>
        <fullName evidence="2">PREDICTED: Retrovirus-related Pol poly from transposon</fullName>
    </submittedName>
</protein>
<dbReference type="Proteomes" id="UP000327085">
    <property type="component" value="Chromosome 3"/>
</dbReference>
<feature type="domain" description="Reverse transcriptase Ty1/copia-type" evidence="1">
    <location>
        <begin position="33"/>
        <end position="75"/>
    </location>
</feature>
<dbReference type="Pfam" id="PF07727">
    <property type="entry name" value="RVT_2"/>
    <property type="match status" value="1"/>
</dbReference>
<reference evidence="3" key="1">
    <citation type="journal article" date="2020" name="Plant J.">
        <title>Transposons played a major role in the diversification between the closely related almond and peach genomes: results from the almond genome sequence.</title>
        <authorList>
            <person name="Alioto T."/>
            <person name="Alexiou K.G."/>
            <person name="Bardil A."/>
            <person name="Barteri F."/>
            <person name="Castanera R."/>
            <person name="Cruz F."/>
            <person name="Dhingra A."/>
            <person name="Duval H."/>
            <person name="Fernandez I Marti A."/>
            <person name="Frias L."/>
            <person name="Galan B."/>
            <person name="Garcia J.L."/>
            <person name="Howad W."/>
            <person name="Gomez-Garrido J."/>
            <person name="Gut M."/>
            <person name="Julca I."/>
            <person name="Morata J."/>
            <person name="Puigdomenech P."/>
            <person name="Ribeca P."/>
            <person name="Rubio Cabetas M.J."/>
            <person name="Vlasova A."/>
            <person name="Wirthensohn M."/>
            <person name="Garcia-Mas J."/>
            <person name="Gabaldon T."/>
            <person name="Casacuberta J.M."/>
            <person name="Arus P."/>
        </authorList>
    </citation>
    <scope>NUCLEOTIDE SEQUENCE [LARGE SCALE GENOMIC DNA]</scope>
    <source>
        <strain evidence="3">cv. Texas</strain>
    </source>
</reference>
<dbReference type="InterPro" id="IPR013103">
    <property type="entry name" value="RVT_2"/>
</dbReference>
<feature type="non-terminal residue" evidence="2">
    <location>
        <position position="75"/>
    </location>
</feature>
<gene>
    <name evidence="2" type="ORF">ALMOND_2B010267</name>
</gene>